<reference evidence="1" key="1">
    <citation type="submission" date="2020-10" db="EMBL/GenBank/DDBJ databases">
        <authorList>
            <person name="Gilroy R."/>
        </authorList>
    </citation>
    <scope>NUCLEOTIDE SEQUENCE</scope>
    <source>
        <strain evidence="1">CHK186-9395</strain>
    </source>
</reference>
<gene>
    <name evidence="1" type="ORF">IAA62_04910</name>
</gene>
<proteinExistence type="predicted"/>
<evidence type="ECO:0000313" key="2">
    <source>
        <dbReference type="Proteomes" id="UP000886861"/>
    </source>
</evidence>
<dbReference type="Pfam" id="PF18907">
    <property type="entry name" value="DUF5662"/>
    <property type="match status" value="1"/>
</dbReference>
<dbReference type="InterPro" id="IPR043721">
    <property type="entry name" value="DUF5662"/>
</dbReference>
<evidence type="ECO:0000313" key="1">
    <source>
        <dbReference type="EMBL" id="HIV01871.1"/>
    </source>
</evidence>
<accession>A0A9D1SZL6</accession>
<comment type="caution">
    <text evidence="1">The sequence shown here is derived from an EMBL/GenBank/DDBJ whole genome shotgun (WGS) entry which is preliminary data.</text>
</comment>
<dbReference type="AlphaFoldDB" id="A0A9D1SZL6"/>
<sequence>MEEKFINYDNYLKNHKENVLKAFNLLYDKVNACIFNFQGLSRQELEKQILAHDDSKRTKEEYEFYADYFFGERTESVKEKFKIASDVHKSRNPHHPEYWEKNGVISMPDRYLFEMLCDWWSFYLVSGKPEDIFDWYKKEGKKFVFCKENQDKIDKTFNTIKEICNTKE</sequence>
<dbReference type="Proteomes" id="UP000886861">
    <property type="component" value="Unassembled WGS sequence"/>
</dbReference>
<reference evidence="1" key="2">
    <citation type="journal article" date="2021" name="PeerJ">
        <title>Extensive microbial diversity within the chicken gut microbiome revealed by metagenomics and culture.</title>
        <authorList>
            <person name="Gilroy R."/>
            <person name="Ravi A."/>
            <person name="Getino M."/>
            <person name="Pursley I."/>
            <person name="Horton D.L."/>
            <person name="Alikhan N.F."/>
            <person name="Baker D."/>
            <person name="Gharbi K."/>
            <person name="Hall N."/>
            <person name="Watson M."/>
            <person name="Adriaenssens E.M."/>
            <person name="Foster-Nyarko E."/>
            <person name="Jarju S."/>
            <person name="Secka A."/>
            <person name="Antonio M."/>
            <person name="Oren A."/>
            <person name="Chaudhuri R.R."/>
            <person name="La Ragione R."/>
            <person name="Hildebrand F."/>
            <person name="Pallen M.J."/>
        </authorList>
    </citation>
    <scope>NUCLEOTIDE SEQUENCE</scope>
    <source>
        <strain evidence="1">CHK186-9395</strain>
    </source>
</reference>
<name>A0A9D1SZL6_9FIRM</name>
<organism evidence="1 2">
    <name type="scientific">Candidatus Caccopulliclostridium gallistercoris</name>
    <dbReference type="NCBI Taxonomy" id="2840719"/>
    <lineage>
        <taxon>Bacteria</taxon>
        <taxon>Bacillati</taxon>
        <taxon>Bacillota</taxon>
        <taxon>Clostridia</taxon>
        <taxon>Candidatus Caccopulliclostridium</taxon>
    </lineage>
</organism>
<dbReference type="EMBL" id="DVOJ01000016">
    <property type="protein sequence ID" value="HIV01871.1"/>
    <property type="molecule type" value="Genomic_DNA"/>
</dbReference>
<protein>
    <submittedName>
        <fullName evidence="1">Uncharacterized protein</fullName>
    </submittedName>
</protein>